<dbReference type="Pfam" id="PF00589">
    <property type="entry name" value="Phage_integrase"/>
    <property type="match status" value="1"/>
</dbReference>
<feature type="domain" description="Core-binding (CB)" evidence="8">
    <location>
        <begin position="68"/>
        <end position="156"/>
    </location>
</feature>
<evidence type="ECO:0000256" key="4">
    <source>
        <dbReference type="ARBA" id="ARBA00023125"/>
    </source>
</evidence>
<dbReference type="GO" id="GO:0015074">
    <property type="term" value="P:DNA integration"/>
    <property type="evidence" value="ECO:0007669"/>
    <property type="project" value="UniProtKB-KW"/>
</dbReference>
<evidence type="ECO:0000313" key="9">
    <source>
        <dbReference type="EMBL" id="RRK32493.1"/>
    </source>
</evidence>
<dbReference type="InterPro" id="IPR011010">
    <property type="entry name" value="DNA_brk_join_enz"/>
</dbReference>
<dbReference type="PANTHER" id="PTHR30349:SF64">
    <property type="entry name" value="PROPHAGE INTEGRASE INTD-RELATED"/>
    <property type="match status" value="1"/>
</dbReference>
<evidence type="ECO:0000256" key="2">
    <source>
        <dbReference type="ARBA" id="ARBA00008857"/>
    </source>
</evidence>
<evidence type="ECO:0000256" key="5">
    <source>
        <dbReference type="ARBA" id="ARBA00023172"/>
    </source>
</evidence>
<dbReference type="AlphaFoldDB" id="A0A3R8JPK0"/>
<sequence>MARKGNNIYLRNTGKWEGRYIKGRGADGRLRYGYVSGATYEEALKRRDAAAVSYEESRKNPFLLEGGLLFSTVSREWLKEREPFLKESSMAKYRNILNRYLLPEFGGKCVAEITKEEFSAYLTGLLTSGGIHGKGLSPRGVRGIICVLKAVLRYARDSRHVQAADLDTFPLKDQKKPLRVFSVREQHILEECLLSDLGSDRLGIMLCLYTGIRLGELCALKWEDISLENRKLDIHATMTRIQTPDDPERRTRVIVTLPKSACSVREIPLPSDILRLLKEMEEPKDTYFLTGRRNVYVEPRTMENRFKAIVDACGIADANFHALRHTFATRCIELGFDVKSLSEILGHASVKITMDRYVHPTMDLKQKHMDKLSVLISGRTQS</sequence>
<dbReference type="InterPro" id="IPR004107">
    <property type="entry name" value="Integrase_SAM-like_N"/>
</dbReference>
<evidence type="ECO:0000256" key="6">
    <source>
        <dbReference type="PROSITE-ProRule" id="PRU01248"/>
    </source>
</evidence>
<dbReference type="PANTHER" id="PTHR30349">
    <property type="entry name" value="PHAGE INTEGRASE-RELATED"/>
    <property type="match status" value="1"/>
</dbReference>
<keyword evidence="3" id="KW-0229">DNA integration</keyword>
<dbReference type="Gene3D" id="1.10.150.130">
    <property type="match status" value="1"/>
</dbReference>
<evidence type="ECO:0000259" key="7">
    <source>
        <dbReference type="PROSITE" id="PS51898"/>
    </source>
</evidence>
<keyword evidence="10" id="KW-1185">Reference proteome</keyword>
<dbReference type="SUPFAM" id="SSF56349">
    <property type="entry name" value="DNA breaking-rejoining enzymes"/>
    <property type="match status" value="1"/>
</dbReference>
<dbReference type="InterPro" id="IPR010998">
    <property type="entry name" value="Integrase_recombinase_N"/>
</dbReference>
<keyword evidence="4 6" id="KW-0238">DNA-binding</keyword>
<dbReference type="EMBL" id="RHJS01000002">
    <property type="protein sequence ID" value="RRK32493.1"/>
    <property type="molecule type" value="Genomic_DNA"/>
</dbReference>
<protein>
    <submittedName>
        <fullName evidence="9">Site-specific integrase</fullName>
    </submittedName>
</protein>
<organism evidence="9 10">
    <name type="scientific">Schaedlerella arabinosiphila</name>
    <dbReference type="NCBI Taxonomy" id="2044587"/>
    <lineage>
        <taxon>Bacteria</taxon>
        <taxon>Bacillati</taxon>
        <taxon>Bacillota</taxon>
        <taxon>Clostridia</taxon>
        <taxon>Lachnospirales</taxon>
        <taxon>Lachnospiraceae</taxon>
        <taxon>Schaedlerella</taxon>
    </lineage>
</organism>
<comment type="caution">
    <text evidence="9">The sequence shown here is derived from an EMBL/GenBank/DDBJ whole genome shotgun (WGS) entry which is preliminary data.</text>
</comment>
<dbReference type="InterPro" id="IPR044068">
    <property type="entry name" value="CB"/>
</dbReference>
<evidence type="ECO:0000256" key="3">
    <source>
        <dbReference type="ARBA" id="ARBA00022908"/>
    </source>
</evidence>
<dbReference type="GO" id="GO:0003677">
    <property type="term" value="F:DNA binding"/>
    <property type="evidence" value="ECO:0007669"/>
    <property type="project" value="UniProtKB-UniRule"/>
</dbReference>
<dbReference type="PROSITE" id="PS51898">
    <property type="entry name" value="TYR_RECOMBINASE"/>
    <property type="match status" value="1"/>
</dbReference>
<gene>
    <name evidence="9" type="ORF">EBB54_14845</name>
</gene>
<evidence type="ECO:0000313" key="10">
    <source>
        <dbReference type="Proteomes" id="UP000274920"/>
    </source>
</evidence>
<reference evidence="9" key="1">
    <citation type="submission" date="2018-10" db="EMBL/GenBank/DDBJ databases">
        <title>Schaedlerella arabinophila gen. nov. sp. nov., isolated from the mouse intestinal tract and comparative analysis with the genome of the closely related altered Schaedler flora strain ASF502.</title>
        <authorList>
            <person name="Miyake S."/>
            <person name="Soh M."/>
            <person name="Seedorf H."/>
        </authorList>
    </citation>
    <scope>NUCLEOTIDE SEQUENCE [LARGE SCALE GENOMIC DNA]</scope>
    <source>
        <strain evidence="9">DSM 106076</strain>
    </source>
</reference>
<evidence type="ECO:0000256" key="1">
    <source>
        <dbReference type="ARBA" id="ARBA00003283"/>
    </source>
</evidence>
<dbReference type="Gene3D" id="1.10.443.10">
    <property type="entry name" value="Intergrase catalytic core"/>
    <property type="match status" value="1"/>
</dbReference>
<proteinExistence type="inferred from homology"/>
<dbReference type="InterPro" id="IPR002104">
    <property type="entry name" value="Integrase_catalytic"/>
</dbReference>
<evidence type="ECO:0000259" key="8">
    <source>
        <dbReference type="PROSITE" id="PS51900"/>
    </source>
</evidence>
<feature type="domain" description="Tyr recombinase" evidence="7">
    <location>
        <begin position="173"/>
        <end position="370"/>
    </location>
</feature>
<comment type="function">
    <text evidence="1">Site-specific tyrosine recombinase, which acts by catalyzing the cutting and rejoining of the recombining DNA molecules.</text>
</comment>
<keyword evidence="5" id="KW-0233">DNA recombination</keyword>
<name>A0A3R8JPK0_9FIRM</name>
<comment type="similarity">
    <text evidence="2">Belongs to the 'phage' integrase family.</text>
</comment>
<dbReference type="CDD" id="cd01189">
    <property type="entry name" value="INT_ICEBs1_C_like"/>
    <property type="match status" value="1"/>
</dbReference>
<dbReference type="Pfam" id="PF14659">
    <property type="entry name" value="Phage_int_SAM_3"/>
    <property type="match status" value="1"/>
</dbReference>
<dbReference type="PROSITE" id="PS51900">
    <property type="entry name" value="CB"/>
    <property type="match status" value="1"/>
</dbReference>
<dbReference type="InterPro" id="IPR013762">
    <property type="entry name" value="Integrase-like_cat_sf"/>
</dbReference>
<dbReference type="GO" id="GO:0006310">
    <property type="term" value="P:DNA recombination"/>
    <property type="evidence" value="ECO:0007669"/>
    <property type="project" value="UniProtKB-KW"/>
</dbReference>
<accession>A0A3R8JPK0</accession>
<dbReference type="Proteomes" id="UP000274920">
    <property type="component" value="Unassembled WGS sequence"/>
</dbReference>
<dbReference type="RefSeq" id="WP_125127957.1">
    <property type="nucleotide sequence ID" value="NZ_RHJS01000002.1"/>
</dbReference>
<dbReference type="InterPro" id="IPR050090">
    <property type="entry name" value="Tyrosine_recombinase_XerCD"/>
</dbReference>